<protein>
    <submittedName>
        <fullName evidence="1">Uncharacterized protein</fullName>
    </submittedName>
</protein>
<reference evidence="1 2" key="1">
    <citation type="journal article" date="2014" name="Genome Announc.">
        <title>Draft genome sequence of Sclerotinia borealis, a psychrophilic plant pathogenic fungus.</title>
        <authorList>
            <person name="Mardanov A.V."/>
            <person name="Beletsky A.V."/>
            <person name="Kadnikov V.V."/>
            <person name="Ignatov A.N."/>
            <person name="Ravin N.V."/>
        </authorList>
    </citation>
    <scope>NUCLEOTIDE SEQUENCE [LARGE SCALE GENOMIC DNA]</scope>
    <source>
        <strain evidence="2">F-4157</strain>
    </source>
</reference>
<evidence type="ECO:0000313" key="1">
    <source>
        <dbReference type="EMBL" id="ESZ92798.1"/>
    </source>
</evidence>
<evidence type="ECO:0000313" key="2">
    <source>
        <dbReference type="Proteomes" id="UP000019487"/>
    </source>
</evidence>
<dbReference type="EMBL" id="AYSA01000362">
    <property type="protein sequence ID" value="ESZ92798.1"/>
    <property type="molecule type" value="Genomic_DNA"/>
</dbReference>
<keyword evidence="2" id="KW-1185">Reference proteome</keyword>
<dbReference type="HOGENOM" id="CLU_1750756_0_0_1"/>
<proteinExistence type="predicted"/>
<gene>
    <name evidence="1" type="ORF">SBOR_6814</name>
</gene>
<accession>W9CAJ5</accession>
<sequence length="149" mass="16883">MDRDINKNINREIWAVNRDDMVGGRDIKVEVEVDSEDWVVNIMEGVVLGLEVNIKDIKNVKVEVEVDSKDQILNIIEMIMIGSEVNIKDIKDIKIKIEIDSESQIINIAEIGSDNGFGGQCQGHQGDGGGFGGQQGHQRRRWWKVYEYV</sequence>
<dbReference type="Proteomes" id="UP000019487">
    <property type="component" value="Unassembled WGS sequence"/>
</dbReference>
<dbReference type="AlphaFoldDB" id="W9CAJ5"/>
<organism evidence="1 2">
    <name type="scientific">Sclerotinia borealis (strain F-4128)</name>
    <dbReference type="NCBI Taxonomy" id="1432307"/>
    <lineage>
        <taxon>Eukaryota</taxon>
        <taxon>Fungi</taxon>
        <taxon>Dikarya</taxon>
        <taxon>Ascomycota</taxon>
        <taxon>Pezizomycotina</taxon>
        <taxon>Leotiomycetes</taxon>
        <taxon>Helotiales</taxon>
        <taxon>Sclerotiniaceae</taxon>
        <taxon>Sclerotinia</taxon>
    </lineage>
</organism>
<comment type="caution">
    <text evidence="1">The sequence shown here is derived from an EMBL/GenBank/DDBJ whole genome shotgun (WGS) entry which is preliminary data.</text>
</comment>
<name>W9CAJ5_SCLBF</name>